<dbReference type="AlphaFoldDB" id="A0A328DRI6"/>
<keyword evidence="7" id="KW-1185">Reference proteome</keyword>
<dbReference type="EMBL" id="NQVE01000098">
    <property type="protein sequence ID" value="RAL48244.1"/>
    <property type="molecule type" value="Genomic_DNA"/>
</dbReference>
<feature type="compositionally biased region" description="Acidic residues" evidence="5">
    <location>
        <begin position="43"/>
        <end position="57"/>
    </location>
</feature>
<dbReference type="GO" id="GO:0006364">
    <property type="term" value="P:rRNA processing"/>
    <property type="evidence" value="ECO:0007669"/>
    <property type="project" value="InterPro"/>
</dbReference>
<name>A0A328DRI6_9ASTE</name>
<gene>
    <name evidence="6" type="ORF">DM860_005668</name>
</gene>
<evidence type="ECO:0000313" key="7">
    <source>
        <dbReference type="Proteomes" id="UP000249390"/>
    </source>
</evidence>
<evidence type="ECO:0000313" key="6">
    <source>
        <dbReference type="EMBL" id="RAL48244.1"/>
    </source>
</evidence>
<accession>A0A328DRI6</accession>
<feature type="region of interest" description="Disordered" evidence="5">
    <location>
        <begin position="8"/>
        <end position="59"/>
    </location>
</feature>
<evidence type="ECO:0000256" key="3">
    <source>
        <dbReference type="ARBA" id="ARBA00022737"/>
    </source>
</evidence>
<dbReference type="PROSITE" id="PS00678">
    <property type="entry name" value="WD_REPEATS_1"/>
    <property type="match status" value="2"/>
</dbReference>
<proteinExistence type="predicted"/>
<dbReference type="InterPro" id="IPR044285">
    <property type="entry name" value="PWP1"/>
</dbReference>
<reference evidence="6 7" key="1">
    <citation type="submission" date="2018-06" db="EMBL/GenBank/DDBJ databases">
        <title>The Genome of Cuscuta australis (Dodder) Provides Insight into the Evolution of Plant Parasitism.</title>
        <authorList>
            <person name="Liu H."/>
        </authorList>
    </citation>
    <scope>NUCLEOTIDE SEQUENCE [LARGE SCALE GENOMIC DNA]</scope>
    <source>
        <strain evidence="7">cv. Yunnan</strain>
        <tissue evidence="6">Vines</tissue>
    </source>
</reference>
<dbReference type="PRINTS" id="PR00320">
    <property type="entry name" value="GPROTEINBRPT"/>
</dbReference>
<dbReference type="SMART" id="SM00320">
    <property type="entry name" value="WD40"/>
    <property type="match status" value="4"/>
</dbReference>
<dbReference type="InterPro" id="IPR020472">
    <property type="entry name" value="WD40_PAC1"/>
</dbReference>
<dbReference type="PROSITE" id="PS50294">
    <property type="entry name" value="WD_REPEATS_REGION"/>
    <property type="match status" value="2"/>
</dbReference>
<dbReference type="SUPFAM" id="SSF50978">
    <property type="entry name" value="WD40 repeat-like"/>
    <property type="match status" value="1"/>
</dbReference>
<keyword evidence="3" id="KW-0677">Repeat</keyword>
<evidence type="ECO:0000256" key="4">
    <source>
        <dbReference type="PROSITE-ProRule" id="PRU00221"/>
    </source>
</evidence>
<dbReference type="GO" id="GO:0005634">
    <property type="term" value="C:nucleus"/>
    <property type="evidence" value="ECO:0007669"/>
    <property type="project" value="TreeGrafter"/>
</dbReference>
<dbReference type="PANTHER" id="PTHR14091:SF0">
    <property type="entry name" value="PERIODIC TRYPTOPHAN PROTEIN 1 HOMOLOG"/>
    <property type="match status" value="1"/>
</dbReference>
<sequence>MIVAISWLPKGAAKSVPAPAEPPSKEEVEEMLKSGVLQKSDEAENEEDNEEESDVEMNFDTSRNCEVEGENEDSPVNNVDLTEAMKELDMDNYDDEEDGAEIFGSGLKDLYYASNKLDPYLKCDDIDSEEEEDTVIKSDDAVIVCARNEDDVSHLEVWVLDNLTDNCLNMYVHHDIIIPAFPLCTAWLDCPLKGREEKGNFIAVGSMEPAIEIWDLDIIDEVLPSVVLGGSAAKKMGKKKSTEFKTGSHTEAVLGLAWNEEYRNVLASASADKSVKIWDVSKQICDITMNDHVDKVQAVAWNPFHPKILLSGSFDRSVILKDVRIPSHAGLKFSVAAQVESLKWDPHAENSFLVSLENGTISSFHLEAGADPNMKPSFTLHAHDKAVCSIAFNPLVPNLLATCSLDKTVKLWDLSGNQPSCIASRNPKAGALFSISFSNDYPYLLAMGGSEGKLEVSELYSDFPRLIPYIILFFISTKYFLGSTSRVMTNLA</sequence>
<dbReference type="InterPro" id="IPR015943">
    <property type="entry name" value="WD40/YVTN_repeat-like_dom_sf"/>
</dbReference>
<comment type="caution">
    <text evidence="6">The sequence shown here is derived from an EMBL/GenBank/DDBJ whole genome shotgun (WGS) entry which is preliminary data.</text>
</comment>
<keyword evidence="2 4" id="KW-0853">WD repeat</keyword>
<dbReference type="Gene3D" id="2.130.10.10">
    <property type="entry name" value="YVTN repeat-like/Quinoprotein amine dehydrogenase"/>
    <property type="match status" value="2"/>
</dbReference>
<dbReference type="PROSITE" id="PS50082">
    <property type="entry name" value="WD_REPEATS_2"/>
    <property type="match status" value="2"/>
</dbReference>
<dbReference type="InterPro" id="IPR001680">
    <property type="entry name" value="WD40_rpt"/>
</dbReference>
<dbReference type="InterPro" id="IPR019775">
    <property type="entry name" value="WD40_repeat_CS"/>
</dbReference>
<feature type="compositionally biased region" description="Basic and acidic residues" evidence="5">
    <location>
        <begin position="23"/>
        <end position="32"/>
    </location>
</feature>
<evidence type="ECO:0000256" key="2">
    <source>
        <dbReference type="ARBA" id="ARBA00022574"/>
    </source>
</evidence>
<evidence type="ECO:0000256" key="5">
    <source>
        <dbReference type="SAM" id="MobiDB-lite"/>
    </source>
</evidence>
<dbReference type="InterPro" id="IPR036322">
    <property type="entry name" value="WD40_repeat_dom_sf"/>
</dbReference>
<dbReference type="Pfam" id="PF00400">
    <property type="entry name" value="WD40"/>
    <property type="match status" value="3"/>
</dbReference>
<feature type="repeat" description="WD" evidence="4">
    <location>
        <begin position="380"/>
        <end position="415"/>
    </location>
</feature>
<feature type="repeat" description="WD" evidence="4">
    <location>
        <begin position="246"/>
        <end position="281"/>
    </location>
</feature>
<dbReference type="FunFam" id="2.130.10.10:FF:000714">
    <property type="entry name" value="Transducin/WD40 repeat-like superfamily protein"/>
    <property type="match status" value="1"/>
</dbReference>
<protein>
    <submittedName>
        <fullName evidence="6">Uncharacterized protein</fullName>
    </submittedName>
</protein>
<organism evidence="6 7">
    <name type="scientific">Cuscuta australis</name>
    <dbReference type="NCBI Taxonomy" id="267555"/>
    <lineage>
        <taxon>Eukaryota</taxon>
        <taxon>Viridiplantae</taxon>
        <taxon>Streptophyta</taxon>
        <taxon>Embryophyta</taxon>
        <taxon>Tracheophyta</taxon>
        <taxon>Spermatophyta</taxon>
        <taxon>Magnoliopsida</taxon>
        <taxon>eudicotyledons</taxon>
        <taxon>Gunneridae</taxon>
        <taxon>Pentapetalae</taxon>
        <taxon>asterids</taxon>
        <taxon>lamiids</taxon>
        <taxon>Solanales</taxon>
        <taxon>Convolvulaceae</taxon>
        <taxon>Cuscuteae</taxon>
        <taxon>Cuscuta</taxon>
        <taxon>Cuscuta subgen. Grammica</taxon>
        <taxon>Cuscuta sect. Cleistogrammica</taxon>
    </lineage>
</organism>
<evidence type="ECO:0000256" key="1">
    <source>
        <dbReference type="ARBA" id="ARBA00022553"/>
    </source>
</evidence>
<dbReference type="Proteomes" id="UP000249390">
    <property type="component" value="Unassembled WGS sequence"/>
</dbReference>
<keyword evidence="1" id="KW-0597">Phosphoprotein</keyword>
<dbReference type="PANTHER" id="PTHR14091">
    <property type="entry name" value="PERIODIC TRYPTOPHAN PROTEIN 1"/>
    <property type="match status" value="1"/>
</dbReference>